<dbReference type="PROSITE" id="PS51318">
    <property type="entry name" value="TAT"/>
    <property type="match status" value="1"/>
</dbReference>
<reference evidence="3 4" key="1">
    <citation type="submission" date="2019-02" db="EMBL/GenBank/DDBJ databases">
        <title>Deep-cultivation of Planctomycetes and their phenomic and genomic characterization uncovers novel biology.</title>
        <authorList>
            <person name="Wiegand S."/>
            <person name="Jogler M."/>
            <person name="Boedeker C."/>
            <person name="Pinto D."/>
            <person name="Vollmers J."/>
            <person name="Rivas-Marin E."/>
            <person name="Kohn T."/>
            <person name="Peeters S.H."/>
            <person name="Heuer A."/>
            <person name="Rast P."/>
            <person name="Oberbeckmann S."/>
            <person name="Bunk B."/>
            <person name="Jeske O."/>
            <person name="Meyerdierks A."/>
            <person name="Storesund J.E."/>
            <person name="Kallscheuer N."/>
            <person name="Luecker S."/>
            <person name="Lage O.M."/>
            <person name="Pohl T."/>
            <person name="Merkel B.J."/>
            <person name="Hornburger P."/>
            <person name="Mueller R.-W."/>
            <person name="Bruemmer F."/>
            <person name="Labrenz M."/>
            <person name="Spormann A.M."/>
            <person name="Op den Camp H."/>
            <person name="Overmann J."/>
            <person name="Amann R."/>
            <person name="Jetten M.S.M."/>
            <person name="Mascher T."/>
            <person name="Medema M.H."/>
            <person name="Devos D.P."/>
            <person name="Kaster A.-K."/>
            <person name="Ovreas L."/>
            <person name="Rohde M."/>
            <person name="Galperin M.Y."/>
            <person name="Jogler C."/>
        </authorList>
    </citation>
    <scope>NUCLEOTIDE SEQUENCE [LARGE SCALE GENOMIC DNA]</scope>
    <source>
        <strain evidence="3 4">CA12</strain>
    </source>
</reference>
<feature type="domain" description="Gfo/Idh/MocA-like oxidoreductase N-terminal" evidence="2">
    <location>
        <begin position="40"/>
        <end position="172"/>
    </location>
</feature>
<dbReference type="GO" id="GO:0000166">
    <property type="term" value="F:nucleotide binding"/>
    <property type="evidence" value="ECO:0007669"/>
    <property type="project" value="InterPro"/>
</dbReference>
<keyword evidence="3" id="KW-0378">Hydrolase</keyword>
<dbReference type="GO" id="GO:0016798">
    <property type="term" value="F:hydrolase activity, acting on glycosyl bonds"/>
    <property type="evidence" value="ECO:0007669"/>
    <property type="project" value="UniProtKB-KW"/>
</dbReference>
<dbReference type="AlphaFoldDB" id="A0A517PCZ5"/>
<evidence type="ECO:0000256" key="1">
    <source>
        <dbReference type="SAM" id="SignalP"/>
    </source>
</evidence>
<dbReference type="InterPro" id="IPR036291">
    <property type="entry name" value="NAD(P)-bd_dom_sf"/>
</dbReference>
<dbReference type="KEGG" id="acaf:CA12_33690"/>
<dbReference type="PANTHER" id="PTHR43818:SF5">
    <property type="entry name" value="OXIDOREDUCTASE FAMILY PROTEIN"/>
    <property type="match status" value="1"/>
</dbReference>
<gene>
    <name evidence="3" type="ORF">CA12_33690</name>
</gene>
<keyword evidence="3" id="KW-0326">Glycosidase</keyword>
<sequence length="461" mass="50690" precursor="true">MSTPRRSFLKTTAAASAAASLTAAAAPAAKLRAAHQEDVIRVGVIGCGGRGSGAVGDAINAAREAGTSPVKLVAMADVFEDHVKGKHDALKRQFGEQIDVPEDARYVGFDAYKKVLEHDLDYVIIATPPGFRPDHFAAAVEKGVHIFCEKPVATDAPGVRKFLAAVEKSKEKSLKVGVGLQRHHQGNYLAIADQIRDGAIGDIIAMKVYWNGGGVWDPRKSRDQVSGEMEYQMRNWYYYCWLCGDQIVEQHIHNLDVGNWWAGIKANGSDPVFPVVCRGMGGREVRTDKKYGNIFDHTACQYEYADGTQMISEGRHQPGCWNSVSEIAHGTKGNVSTQGRTRIYHMEKKDDGSYAEKIDWAYRGRNDKSPYVQEHIDLQAAMRDGNDYNEGYYGGMSTMTAILGRMACYSGKELTMDDALKNGRQLFPYDQELSWDAKPPVLPGEDGAYEVPTPGVTNVLS</sequence>
<evidence type="ECO:0000259" key="2">
    <source>
        <dbReference type="Pfam" id="PF01408"/>
    </source>
</evidence>
<dbReference type="EMBL" id="CP036265">
    <property type="protein sequence ID" value="QDT17255.1"/>
    <property type="molecule type" value="Genomic_DNA"/>
</dbReference>
<dbReference type="OrthoDB" id="253515at2"/>
<evidence type="ECO:0000313" key="4">
    <source>
        <dbReference type="Proteomes" id="UP000318741"/>
    </source>
</evidence>
<dbReference type="PANTHER" id="PTHR43818">
    <property type="entry name" value="BCDNA.GH03377"/>
    <property type="match status" value="1"/>
</dbReference>
<dbReference type="Gene3D" id="3.30.360.10">
    <property type="entry name" value="Dihydrodipicolinate Reductase, domain 2"/>
    <property type="match status" value="1"/>
</dbReference>
<dbReference type="SUPFAM" id="SSF51735">
    <property type="entry name" value="NAD(P)-binding Rossmann-fold domains"/>
    <property type="match status" value="1"/>
</dbReference>
<accession>A0A517PCZ5</accession>
<name>A0A517PCZ5_9PLAN</name>
<dbReference type="InterPro" id="IPR006311">
    <property type="entry name" value="TAT_signal"/>
</dbReference>
<dbReference type="Pfam" id="PF01408">
    <property type="entry name" value="GFO_IDH_MocA"/>
    <property type="match status" value="1"/>
</dbReference>
<keyword evidence="1" id="KW-0732">Signal</keyword>
<dbReference type="InterPro" id="IPR000683">
    <property type="entry name" value="Gfo/Idh/MocA-like_OxRdtase_N"/>
</dbReference>
<feature type="signal peptide" evidence="1">
    <location>
        <begin position="1"/>
        <end position="25"/>
    </location>
</feature>
<dbReference type="RefSeq" id="WP_145360140.1">
    <property type="nucleotide sequence ID" value="NZ_CP036265.1"/>
</dbReference>
<dbReference type="EC" id="3.2.1.-" evidence="3"/>
<dbReference type="SUPFAM" id="SSF55347">
    <property type="entry name" value="Glyceraldehyde-3-phosphate dehydrogenase-like, C-terminal domain"/>
    <property type="match status" value="1"/>
</dbReference>
<evidence type="ECO:0000313" key="3">
    <source>
        <dbReference type="EMBL" id="QDT17255.1"/>
    </source>
</evidence>
<proteinExistence type="predicted"/>
<feature type="chain" id="PRO_5021801841" evidence="1">
    <location>
        <begin position="26"/>
        <end position="461"/>
    </location>
</feature>
<dbReference type="InterPro" id="IPR050463">
    <property type="entry name" value="Gfo/Idh/MocA_oxidrdct_glycsds"/>
</dbReference>
<protein>
    <submittedName>
        <fullName evidence="3">Glycosyl hydrolase family 109 protein 1</fullName>
        <ecNumber evidence="3">3.2.1.-</ecNumber>
    </submittedName>
</protein>
<dbReference type="Proteomes" id="UP000318741">
    <property type="component" value="Chromosome"/>
</dbReference>
<dbReference type="Gene3D" id="3.40.50.720">
    <property type="entry name" value="NAD(P)-binding Rossmann-like Domain"/>
    <property type="match status" value="1"/>
</dbReference>
<organism evidence="3 4">
    <name type="scientific">Alienimonas californiensis</name>
    <dbReference type="NCBI Taxonomy" id="2527989"/>
    <lineage>
        <taxon>Bacteria</taxon>
        <taxon>Pseudomonadati</taxon>
        <taxon>Planctomycetota</taxon>
        <taxon>Planctomycetia</taxon>
        <taxon>Planctomycetales</taxon>
        <taxon>Planctomycetaceae</taxon>
        <taxon>Alienimonas</taxon>
    </lineage>
</organism>
<keyword evidence="4" id="KW-1185">Reference proteome</keyword>